<feature type="repeat" description="WD" evidence="3">
    <location>
        <begin position="230"/>
        <end position="271"/>
    </location>
</feature>
<dbReference type="InterPro" id="IPR020472">
    <property type="entry name" value="WD40_PAC1"/>
</dbReference>
<feature type="domain" description="EH" evidence="4">
    <location>
        <begin position="448"/>
        <end position="507"/>
    </location>
</feature>
<feature type="repeat" description="WD" evidence="3">
    <location>
        <begin position="104"/>
        <end position="145"/>
    </location>
</feature>
<feature type="repeat" description="WD" evidence="3">
    <location>
        <begin position="20"/>
        <end position="61"/>
    </location>
</feature>
<dbReference type="Proteomes" id="UP000324585">
    <property type="component" value="Unassembled WGS sequence"/>
</dbReference>
<evidence type="ECO:0000313" key="6">
    <source>
        <dbReference type="EMBL" id="KAA8491677.1"/>
    </source>
</evidence>
<dbReference type="Pfam" id="PF25173">
    <property type="entry name" value="Beta-prop_WDR3_1st"/>
    <property type="match status" value="1"/>
</dbReference>
<evidence type="ECO:0000259" key="4">
    <source>
        <dbReference type="PROSITE" id="PS50031"/>
    </source>
</evidence>
<evidence type="ECO:0000256" key="3">
    <source>
        <dbReference type="PROSITE-ProRule" id="PRU00221"/>
    </source>
</evidence>
<dbReference type="Gene3D" id="2.130.10.10">
    <property type="entry name" value="YVTN repeat-like/Quinoprotein amine dehydrogenase"/>
    <property type="match status" value="4"/>
</dbReference>
<dbReference type="GO" id="GO:1990234">
    <property type="term" value="C:transferase complex"/>
    <property type="evidence" value="ECO:0007669"/>
    <property type="project" value="UniProtKB-ARBA"/>
</dbReference>
<dbReference type="Pfam" id="PF00400">
    <property type="entry name" value="WD40"/>
    <property type="match status" value="3"/>
</dbReference>
<dbReference type="Pfam" id="PF12763">
    <property type="entry name" value="EH"/>
    <property type="match status" value="1"/>
</dbReference>
<dbReference type="InterPro" id="IPR001680">
    <property type="entry name" value="WD40_rpt"/>
</dbReference>
<dbReference type="PANTHER" id="PTHR22847">
    <property type="entry name" value="WD40 REPEAT PROTEIN"/>
    <property type="match status" value="1"/>
</dbReference>
<feature type="repeat" description="WD" evidence="3">
    <location>
        <begin position="188"/>
        <end position="229"/>
    </location>
</feature>
<dbReference type="OrthoDB" id="1068471at2759"/>
<comment type="caution">
    <text evidence="6">The sequence shown here is derived from an EMBL/GenBank/DDBJ whole genome shotgun (WGS) entry which is preliminary data.</text>
</comment>
<protein>
    <submittedName>
        <fullName evidence="6">Vegetative incompatibility protein HET-E-1</fullName>
    </submittedName>
</protein>
<dbReference type="PROSITE" id="PS50222">
    <property type="entry name" value="EF_HAND_2"/>
    <property type="match status" value="1"/>
</dbReference>
<dbReference type="PRINTS" id="PR00320">
    <property type="entry name" value="GPROTEINBRPT"/>
</dbReference>
<dbReference type="SUPFAM" id="SSF47473">
    <property type="entry name" value="EF-hand"/>
    <property type="match status" value="2"/>
</dbReference>
<dbReference type="EMBL" id="VRMN01000012">
    <property type="protein sequence ID" value="KAA8491677.1"/>
    <property type="molecule type" value="Genomic_DNA"/>
</dbReference>
<name>A0A5J4YMP1_PORPP</name>
<dbReference type="InterPro" id="IPR000261">
    <property type="entry name" value="EH_dom"/>
</dbReference>
<feature type="repeat" description="WD" evidence="3">
    <location>
        <begin position="62"/>
        <end position="103"/>
    </location>
</feature>
<reference evidence="7" key="1">
    <citation type="journal article" date="2019" name="Nat. Commun.">
        <title>Expansion of phycobilisome linker gene families in mesophilic red algae.</title>
        <authorList>
            <person name="Lee J."/>
            <person name="Kim D."/>
            <person name="Bhattacharya D."/>
            <person name="Yoon H.S."/>
        </authorList>
    </citation>
    <scope>NUCLEOTIDE SEQUENCE [LARGE SCALE GENOMIC DNA]</scope>
    <source>
        <strain evidence="7">CCMP 1328</strain>
    </source>
</reference>
<dbReference type="InterPro" id="IPR011992">
    <property type="entry name" value="EF-hand-dom_pair"/>
</dbReference>
<feature type="repeat" description="WD" evidence="3">
    <location>
        <begin position="291"/>
        <end position="323"/>
    </location>
</feature>
<evidence type="ECO:0000256" key="1">
    <source>
        <dbReference type="ARBA" id="ARBA00022574"/>
    </source>
</evidence>
<dbReference type="InterPro" id="IPR002048">
    <property type="entry name" value="EF_hand_dom"/>
</dbReference>
<dbReference type="PROSITE" id="PS50082">
    <property type="entry name" value="WD_REPEATS_2"/>
    <property type="match status" value="7"/>
</dbReference>
<proteinExistence type="predicted"/>
<dbReference type="PANTHER" id="PTHR22847:SF637">
    <property type="entry name" value="WD REPEAT DOMAIN 5B"/>
    <property type="match status" value="1"/>
</dbReference>
<dbReference type="InterPro" id="IPR019775">
    <property type="entry name" value="WD40_repeat_CS"/>
</dbReference>
<dbReference type="CDD" id="cd00200">
    <property type="entry name" value="WD40"/>
    <property type="match status" value="1"/>
</dbReference>
<evidence type="ECO:0000259" key="5">
    <source>
        <dbReference type="PROSITE" id="PS50222"/>
    </source>
</evidence>
<dbReference type="Gene3D" id="1.10.238.10">
    <property type="entry name" value="EF-hand"/>
    <property type="match status" value="2"/>
</dbReference>
<dbReference type="GO" id="GO:0005509">
    <property type="term" value="F:calcium ion binding"/>
    <property type="evidence" value="ECO:0007669"/>
    <property type="project" value="InterPro"/>
</dbReference>
<keyword evidence="7" id="KW-1185">Reference proteome</keyword>
<sequence length="728" mass="79443">MWTVDVKEGPRGAMAAVLNLTGHSDHVNALDFSPDGRFIASGSSDKTIKVWDAHTGACVRTLTEHFDEVGAVRFSPDGKLIASGSSDTAVKLWDAHAGACVRTMKGHSGLVWAVDFSPDGRFIASGSSDTAVKVWDTRTGMCVRTMTGHLSSVLALDFSSDGRYIASGSNDKTVKLWDAYTGACVRTMIGHADLVWVVQLSPDGQFIVSGSADKTVKLWDAHTGACVRTIAGHSNSVCAAHFSPDGRFIASGSADKTIKLWDADTGTCVRTITGRSDWLLMRVMRYLAGANEGHSGEVQAVRFSPDGRFIASGSADKTTKVWDTSDLHCGRRNTSSAPEEDQYCKGYWEIADSDGSGELDAQEALAFFSKARLSTSVLHRMWDEIAVARGKQALNYDDFVLALRFIALEQNGEEGSLARAQQGPLSLCAKIDIPGSNPFALGARTLSETAQHEVYWKLAQADGSGEVDVQGAVAFLSKSGLRNRVLNEIWGLATSQGVFSTLDMERFKTVLRLVAMAQKGMKLDLDEAAGGDMELIADIKVEVTTTLPEPTSSFARPSRPATSVVDYHAAEIQSPGNGWDTDLESMLEETPLDDLTCEQLARVLEEVLQVDSASVRNVREHKVNGVSLHDMRRFQEIANLSFPDKRKVVKWVAERKSDEGFKEYLAGVFGGDWERAEHAYALLEKYAISNREEYLLFRSQPSQRAAVRAIVRRFPELGTWPRGPVARK</sequence>
<dbReference type="InterPro" id="IPR036322">
    <property type="entry name" value="WD40_repeat_dom_sf"/>
</dbReference>
<organism evidence="6 7">
    <name type="scientific">Porphyridium purpureum</name>
    <name type="common">Red alga</name>
    <name type="synonym">Porphyridium cruentum</name>
    <dbReference type="NCBI Taxonomy" id="35688"/>
    <lineage>
        <taxon>Eukaryota</taxon>
        <taxon>Rhodophyta</taxon>
        <taxon>Bangiophyceae</taxon>
        <taxon>Porphyridiales</taxon>
        <taxon>Porphyridiaceae</taxon>
        <taxon>Porphyridium</taxon>
    </lineage>
</organism>
<dbReference type="PROSITE" id="PS50294">
    <property type="entry name" value="WD_REPEATS_REGION"/>
    <property type="match status" value="7"/>
</dbReference>
<gene>
    <name evidence="6" type="ORF">FVE85_9724</name>
</gene>
<dbReference type="PROSITE" id="PS00678">
    <property type="entry name" value="WD_REPEATS_1"/>
    <property type="match status" value="4"/>
</dbReference>
<keyword evidence="1 3" id="KW-0853">WD repeat</keyword>
<dbReference type="InterPro" id="IPR015943">
    <property type="entry name" value="WD40/YVTN_repeat-like_dom_sf"/>
</dbReference>
<feature type="domain" description="EF-hand" evidence="5">
    <location>
        <begin position="339"/>
        <end position="374"/>
    </location>
</feature>
<dbReference type="AlphaFoldDB" id="A0A5J4YMP1"/>
<dbReference type="PROSITE" id="PS50031">
    <property type="entry name" value="EH"/>
    <property type="match status" value="1"/>
</dbReference>
<feature type="repeat" description="WD" evidence="3">
    <location>
        <begin position="146"/>
        <end position="187"/>
    </location>
</feature>
<dbReference type="SUPFAM" id="SSF50978">
    <property type="entry name" value="WD40 repeat-like"/>
    <property type="match status" value="1"/>
</dbReference>
<evidence type="ECO:0000256" key="2">
    <source>
        <dbReference type="ARBA" id="ARBA00022737"/>
    </source>
</evidence>
<accession>A0A5J4YMP1</accession>
<dbReference type="SMART" id="SM00320">
    <property type="entry name" value="WD40"/>
    <property type="match status" value="7"/>
</dbReference>
<evidence type="ECO:0000313" key="7">
    <source>
        <dbReference type="Proteomes" id="UP000324585"/>
    </source>
</evidence>
<keyword evidence="2" id="KW-0677">Repeat</keyword>